<keyword evidence="2 5" id="KW-0732">Signal</keyword>
<dbReference type="PRINTS" id="PR00690">
    <property type="entry name" value="ADHESNFAMILY"/>
</dbReference>
<dbReference type="PANTHER" id="PTHR42953">
    <property type="entry name" value="HIGH-AFFINITY ZINC UPTAKE SYSTEM PROTEIN ZNUA-RELATED"/>
    <property type="match status" value="1"/>
</dbReference>
<sequence length="482" mass="54117">MKKFFMVAATALLLLNACSNTETDTADEVEESQETEEQLTIMTSIFPLEDWTKKIGGDFVEVTNIVPVGADAHTYEPTPNEMVAVAEADAFIYNGAGIEAFADRIVEAVANEGVAVLEASAGVELIEDNHHHDHDHGHGEEDGHAHEHEDDHDHEHGVEEEHDHDHGAEEEHAHEHNHDDGEVESGTMRIEGVKDHYHTGDHVHLTAHEIEESGHDHWHWYTLAPGEDPESDDAWEVVPDNGTNTYEGVAEDGQLIQVKLFGDDHEVVAQSEPIAIAIHDHHDDHDHEHGEEHDHGHEHDDHGHVHGDHDPHVWLDPVLSIEMAEQIKHLLVELMPEQEEYFEANFEELRGQFEELDQQFQEVAANAQIDTFIVSHAGYGYWEARYGIKQIGIAGLSPTNEPTQQQLIETIEQAEELGLEYVLFEPNISPAVAQTVQDYLEAESLYLHPLEALTTENVEAGADYFSLMEENIETLRTVLKAE</sequence>
<protein>
    <submittedName>
        <fullName evidence="6">Zinc ABC transporter substrate-binding protein</fullName>
    </submittedName>
</protein>
<gene>
    <name evidence="6" type="ORF">M3202_07475</name>
</gene>
<dbReference type="InterPro" id="IPR006127">
    <property type="entry name" value="ZnuA-like"/>
</dbReference>
<evidence type="ECO:0000256" key="5">
    <source>
        <dbReference type="SAM" id="SignalP"/>
    </source>
</evidence>
<name>A0A9X2DR53_9BACI</name>
<evidence type="ECO:0000313" key="7">
    <source>
        <dbReference type="Proteomes" id="UP001139179"/>
    </source>
</evidence>
<proteinExistence type="inferred from homology"/>
<comment type="caution">
    <text evidence="6">The sequence shown here is derived from an EMBL/GenBank/DDBJ whole genome shotgun (WGS) entry which is preliminary data.</text>
</comment>
<dbReference type="Pfam" id="PF01297">
    <property type="entry name" value="ZnuA"/>
    <property type="match status" value="2"/>
</dbReference>
<feature type="compositionally biased region" description="Basic and acidic residues" evidence="4">
    <location>
        <begin position="129"/>
        <end position="180"/>
    </location>
</feature>
<dbReference type="AlphaFoldDB" id="A0A9X2DR53"/>
<dbReference type="InterPro" id="IPR050492">
    <property type="entry name" value="Bact_metal-bind_prot9"/>
</dbReference>
<evidence type="ECO:0000256" key="2">
    <source>
        <dbReference type="ARBA" id="ARBA00022729"/>
    </source>
</evidence>
<reference evidence="6" key="1">
    <citation type="submission" date="2022-05" db="EMBL/GenBank/DDBJ databases">
        <title>Comparative Genomics of Spacecraft Associated Microbes.</title>
        <authorList>
            <person name="Tran M.T."/>
            <person name="Wright A."/>
            <person name="Seuylemezian A."/>
            <person name="Eisen J."/>
            <person name="Coil D."/>
        </authorList>
    </citation>
    <scope>NUCLEOTIDE SEQUENCE</scope>
    <source>
        <strain evidence="6">214.1.1</strain>
    </source>
</reference>
<feature type="signal peptide" evidence="5">
    <location>
        <begin position="1"/>
        <end position="22"/>
    </location>
</feature>
<feature type="region of interest" description="Disordered" evidence="4">
    <location>
        <begin position="284"/>
        <end position="309"/>
    </location>
</feature>
<dbReference type="Gene3D" id="3.40.50.1980">
    <property type="entry name" value="Nitrogenase molybdenum iron protein domain"/>
    <property type="match status" value="3"/>
</dbReference>
<organism evidence="6 7">
    <name type="scientific">Halalkalibacter oceani</name>
    <dbReference type="NCBI Taxonomy" id="1653776"/>
    <lineage>
        <taxon>Bacteria</taxon>
        <taxon>Bacillati</taxon>
        <taxon>Bacillota</taxon>
        <taxon>Bacilli</taxon>
        <taxon>Bacillales</taxon>
        <taxon>Bacillaceae</taxon>
        <taxon>Halalkalibacter</taxon>
    </lineage>
</organism>
<dbReference type="PRINTS" id="PR00691">
    <property type="entry name" value="ADHESINB"/>
</dbReference>
<dbReference type="EMBL" id="JAMBOL010000004">
    <property type="protein sequence ID" value="MCM3713922.1"/>
    <property type="molecule type" value="Genomic_DNA"/>
</dbReference>
<dbReference type="InterPro" id="IPR006129">
    <property type="entry name" value="AdhesinB"/>
</dbReference>
<accession>A0A9X2DR53</accession>
<dbReference type="RefSeq" id="WP_251222725.1">
    <property type="nucleotide sequence ID" value="NZ_JAMBOL010000004.1"/>
</dbReference>
<dbReference type="InterPro" id="IPR006128">
    <property type="entry name" value="Lipoprotein_PsaA-like"/>
</dbReference>
<feature type="region of interest" description="Disordered" evidence="4">
    <location>
        <begin position="129"/>
        <end position="183"/>
    </location>
</feature>
<dbReference type="GO" id="GO:0030001">
    <property type="term" value="P:metal ion transport"/>
    <property type="evidence" value="ECO:0007669"/>
    <property type="project" value="InterPro"/>
</dbReference>
<dbReference type="SUPFAM" id="SSF53807">
    <property type="entry name" value="Helical backbone' metal receptor"/>
    <property type="match status" value="2"/>
</dbReference>
<evidence type="ECO:0000256" key="1">
    <source>
        <dbReference type="ARBA" id="ARBA00022448"/>
    </source>
</evidence>
<dbReference type="Proteomes" id="UP001139179">
    <property type="component" value="Unassembled WGS sequence"/>
</dbReference>
<comment type="similarity">
    <text evidence="3">Belongs to the bacterial solute-binding protein 9 family.</text>
</comment>
<evidence type="ECO:0000256" key="3">
    <source>
        <dbReference type="RuleBase" id="RU003512"/>
    </source>
</evidence>
<keyword evidence="7" id="KW-1185">Reference proteome</keyword>
<evidence type="ECO:0000313" key="6">
    <source>
        <dbReference type="EMBL" id="MCM3713922.1"/>
    </source>
</evidence>
<feature type="chain" id="PRO_5040765284" evidence="5">
    <location>
        <begin position="23"/>
        <end position="482"/>
    </location>
</feature>
<dbReference type="GO" id="GO:0046872">
    <property type="term" value="F:metal ion binding"/>
    <property type="evidence" value="ECO:0007669"/>
    <property type="project" value="InterPro"/>
</dbReference>
<dbReference type="GO" id="GO:0007155">
    <property type="term" value="P:cell adhesion"/>
    <property type="evidence" value="ECO:0007669"/>
    <property type="project" value="InterPro"/>
</dbReference>
<evidence type="ECO:0000256" key="4">
    <source>
        <dbReference type="SAM" id="MobiDB-lite"/>
    </source>
</evidence>
<keyword evidence="1 3" id="KW-0813">Transport</keyword>
<dbReference type="PANTHER" id="PTHR42953:SF8">
    <property type="entry name" value="ZINT DOMAIN-CONTAINING PROTEIN"/>
    <property type="match status" value="1"/>
</dbReference>